<evidence type="ECO:0000259" key="2">
    <source>
        <dbReference type="Pfam" id="PF07993"/>
    </source>
</evidence>
<dbReference type="EMBL" id="CP036275">
    <property type="protein sequence ID" value="QDU40497.1"/>
    <property type="molecule type" value="Genomic_DNA"/>
</dbReference>
<evidence type="ECO:0000256" key="1">
    <source>
        <dbReference type="SAM" id="Phobius"/>
    </source>
</evidence>
<dbReference type="InterPro" id="IPR036291">
    <property type="entry name" value="NAD(P)-bd_dom_sf"/>
</dbReference>
<keyword evidence="1" id="KW-0472">Membrane</keyword>
<evidence type="ECO:0000313" key="4">
    <source>
        <dbReference type="Proteomes" id="UP000320496"/>
    </source>
</evidence>
<keyword evidence="1" id="KW-0812">Transmembrane</keyword>
<feature type="domain" description="Thioester reductase (TE)" evidence="2">
    <location>
        <begin position="24"/>
        <end position="225"/>
    </location>
</feature>
<dbReference type="OrthoDB" id="9807212at2"/>
<dbReference type="InterPro" id="IPR013120">
    <property type="entry name" value="FAR_NAD-bd"/>
</dbReference>
<dbReference type="AlphaFoldDB" id="A0A517ZDE5"/>
<dbReference type="Pfam" id="PF07993">
    <property type="entry name" value="NAD_binding_4"/>
    <property type="match status" value="1"/>
</dbReference>
<protein>
    <submittedName>
        <fullName evidence="3">Linear gramicidin synthase subunit D</fullName>
    </submittedName>
</protein>
<keyword evidence="1" id="KW-1133">Transmembrane helix</keyword>
<dbReference type="CDD" id="cd05263">
    <property type="entry name" value="MupV_like_SDR_e"/>
    <property type="match status" value="1"/>
</dbReference>
<dbReference type="KEGG" id="mri:Mal4_48550"/>
<dbReference type="PANTHER" id="PTHR11011">
    <property type="entry name" value="MALE STERILITY PROTEIN 2-RELATED"/>
    <property type="match status" value="1"/>
</dbReference>
<dbReference type="Gene3D" id="1.10.1200.10">
    <property type="entry name" value="ACP-like"/>
    <property type="match status" value="1"/>
</dbReference>
<accession>A0A517ZDE5</accession>
<keyword evidence="4" id="KW-1185">Reference proteome</keyword>
<sequence length="596" mass="64896">MINRMSAGDGYQHNPMASGGYVLLTGATGLLGTYLMRDLLLRGVRLAVVVRSRRILSALDRVEGILQLWERQSGRLLPRPVVFDGDITRPGLGLDTDERRWVARHCRAVIHNAASLNFYARPGDEEPYRSNVTGTQHVLDLCRECGIDELHHVSTAYVAGQRRGRILESELNSDLPPGNDYEASKIEAEQMVRQAGLGSVTVYRPGIIIGDSSTGFTSTFHGFYVPLKLLAVFLDKLSAFSSSREELAGHVRASGERLTSLLDLEGYESKYLVPVDWTAAAMAELFCNPAHHGGTYHLTPREPVLVSDIQRVLEESFLENAKVGTSTGGDVGPLWQQFEKFFVDGMATYRAYFKPDPEFDSTATQSALPQLPCPTVDADMLHTMCRFAIDNRFQDPFRPVPRSRRVLTADVAGLPDEPAWQVGIEATGPGGGDWSVQHDRRGTRTVQEGIAADCRSLLRCAASDLNSLLVGEASIRETLTSGRLEVVGESVDADTLQRLLTGSSNGHEQDSEASAERSLDIHDVIVREVVRRTGCPAQLVTPEAEFVADLGIEPAEVADLIAAVAATWGRNGLDEAAMIAVRTVSDAAAQLATSGE</sequence>
<feature type="transmembrane region" description="Helical" evidence="1">
    <location>
        <begin position="20"/>
        <end position="36"/>
    </location>
</feature>
<dbReference type="Proteomes" id="UP000320496">
    <property type="component" value="Chromosome"/>
</dbReference>
<dbReference type="GO" id="GO:0080019">
    <property type="term" value="F:alcohol-forming very long-chain fatty acyl-CoA reductase activity"/>
    <property type="evidence" value="ECO:0007669"/>
    <property type="project" value="InterPro"/>
</dbReference>
<dbReference type="SUPFAM" id="SSF51735">
    <property type="entry name" value="NAD(P)-binding Rossmann-fold domains"/>
    <property type="match status" value="1"/>
</dbReference>
<proteinExistence type="predicted"/>
<gene>
    <name evidence="3" type="primary">lgrD_1</name>
    <name evidence="3" type="ORF">Mal4_48550</name>
</gene>
<dbReference type="Gene3D" id="3.40.50.720">
    <property type="entry name" value="NAD(P)-binding Rossmann-like Domain"/>
    <property type="match status" value="1"/>
</dbReference>
<dbReference type="InterPro" id="IPR036736">
    <property type="entry name" value="ACP-like_sf"/>
</dbReference>
<organism evidence="3 4">
    <name type="scientific">Maioricimonas rarisocia</name>
    <dbReference type="NCBI Taxonomy" id="2528026"/>
    <lineage>
        <taxon>Bacteria</taxon>
        <taxon>Pseudomonadati</taxon>
        <taxon>Planctomycetota</taxon>
        <taxon>Planctomycetia</taxon>
        <taxon>Planctomycetales</taxon>
        <taxon>Planctomycetaceae</taxon>
        <taxon>Maioricimonas</taxon>
    </lineage>
</organism>
<name>A0A517ZDE5_9PLAN</name>
<dbReference type="InterPro" id="IPR026055">
    <property type="entry name" value="FAR"/>
</dbReference>
<reference evidence="3 4" key="1">
    <citation type="submission" date="2019-02" db="EMBL/GenBank/DDBJ databases">
        <title>Deep-cultivation of Planctomycetes and their phenomic and genomic characterization uncovers novel biology.</title>
        <authorList>
            <person name="Wiegand S."/>
            <person name="Jogler M."/>
            <person name="Boedeker C."/>
            <person name="Pinto D."/>
            <person name="Vollmers J."/>
            <person name="Rivas-Marin E."/>
            <person name="Kohn T."/>
            <person name="Peeters S.H."/>
            <person name="Heuer A."/>
            <person name="Rast P."/>
            <person name="Oberbeckmann S."/>
            <person name="Bunk B."/>
            <person name="Jeske O."/>
            <person name="Meyerdierks A."/>
            <person name="Storesund J.E."/>
            <person name="Kallscheuer N."/>
            <person name="Luecker S."/>
            <person name="Lage O.M."/>
            <person name="Pohl T."/>
            <person name="Merkel B.J."/>
            <person name="Hornburger P."/>
            <person name="Mueller R.-W."/>
            <person name="Bruemmer F."/>
            <person name="Labrenz M."/>
            <person name="Spormann A.M."/>
            <person name="Op den Camp H."/>
            <person name="Overmann J."/>
            <person name="Amann R."/>
            <person name="Jetten M.S.M."/>
            <person name="Mascher T."/>
            <person name="Medema M.H."/>
            <person name="Devos D.P."/>
            <person name="Kaster A.-K."/>
            <person name="Ovreas L."/>
            <person name="Rohde M."/>
            <person name="Galperin M.Y."/>
            <person name="Jogler C."/>
        </authorList>
    </citation>
    <scope>NUCLEOTIDE SEQUENCE [LARGE SCALE GENOMIC DNA]</scope>
    <source>
        <strain evidence="3 4">Mal4</strain>
    </source>
</reference>
<evidence type="ECO:0000313" key="3">
    <source>
        <dbReference type="EMBL" id="QDU40497.1"/>
    </source>
</evidence>